<name>A0A2K0THZ4_9HYPO</name>
<dbReference type="EMBL" id="MTYH01000026">
    <property type="protein sequence ID" value="PNP45127.1"/>
    <property type="molecule type" value="Genomic_DNA"/>
</dbReference>
<organism evidence="1 2">
    <name type="scientific">Trichoderma gamsii</name>
    <dbReference type="NCBI Taxonomy" id="398673"/>
    <lineage>
        <taxon>Eukaryota</taxon>
        <taxon>Fungi</taxon>
        <taxon>Dikarya</taxon>
        <taxon>Ascomycota</taxon>
        <taxon>Pezizomycotina</taxon>
        <taxon>Sordariomycetes</taxon>
        <taxon>Hypocreomycetidae</taxon>
        <taxon>Hypocreales</taxon>
        <taxon>Hypocreaceae</taxon>
        <taxon>Trichoderma</taxon>
    </lineage>
</organism>
<dbReference type="InterPro" id="IPR006764">
    <property type="entry name" value="SAM_dep_MeTrfase_SAV2177_type"/>
</dbReference>
<dbReference type="InterPro" id="IPR029063">
    <property type="entry name" value="SAM-dependent_MTases_sf"/>
</dbReference>
<dbReference type="Pfam" id="PF04672">
    <property type="entry name" value="Methyltransf_19"/>
    <property type="match status" value="1"/>
</dbReference>
<evidence type="ECO:0000313" key="1">
    <source>
        <dbReference type="EMBL" id="PNP45127.1"/>
    </source>
</evidence>
<comment type="caution">
    <text evidence="1">The sequence shown here is derived from an EMBL/GenBank/DDBJ whole genome shotgun (WGS) entry which is preliminary data.</text>
</comment>
<dbReference type="Proteomes" id="UP000236546">
    <property type="component" value="Unassembled WGS sequence"/>
</dbReference>
<reference evidence="1 2" key="1">
    <citation type="submission" date="2017-02" db="EMBL/GenBank/DDBJ databases">
        <title>Genomes of Trichoderma spp. with biocontrol activity.</title>
        <authorList>
            <person name="Gardiner D."/>
            <person name="Kazan K."/>
            <person name="Vos C."/>
            <person name="Harvey P."/>
        </authorList>
    </citation>
    <scope>NUCLEOTIDE SEQUENCE [LARGE SCALE GENOMIC DNA]</scope>
    <source>
        <strain evidence="1 2">A5MH</strain>
    </source>
</reference>
<gene>
    <name evidence="1" type="ORF">TGAMA5MH_03178</name>
</gene>
<dbReference type="Gene3D" id="3.40.50.150">
    <property type="entry name" value="Vaccinia Virus protein VP39"/>
    <property type="match status" value="1"/>
</dbReference>
<dbReference type="PIRSF" id="PIRSF017393">
    <property type="entry name" value="MTase_SAV2177"/>
    <property type="match status" value="1"/>
</dbReference>
<protein>
    <recommendedName>
        <fullName evidence="3">S-adenosyl methyltransferase</fullName>
    </recommendedName>
</protein>
<accession>A0A2K0THZ4</accession>
<dbReference type="SUPFAM" id="SSF53335">
    <property type="entry name" value="S-adenosyl-L-methionine-dependent methyltransferases"/>
    <property type="match status" value="1"/>
</dbReference>
<proteinExistence type="predicted"/>
<dbReference type="OrthoDB" id="4889334at2759"/>
<evidence type="ECO:0000313" key="2">
    <source>
        <dbReference type="Proteomes" id="UP000236546"/>
    </source>
</evidence>
<evidence type="ECO:0008006" key="3">
    <source>
        <dbReference type="Google" id="ProtNLM"/>
    </source>
</evidence>
<sequence length="271" mass="29950">MAEISNDPAPPSGIDIMKPSVARMYDFYLGGKNNFESDRAAVLAAKEANPQIFEMAIEGRHFLRRVIRYMCYQGIDQFIDIGSGLPSADNTHQIAQRVNPSARVVYVDIDEAAVAYGQQILSENPSTTFIHGSVLELDHILGHPETKKLIDFSKPIGVVMMGLVHFFSIDTGRDIFSILKKNLASGSMISITHGVTDNLSEEVVQKILAAYARTPTPLIMRPLADVEQIIEGFEKVEPGVTLIHEWKPDMAEKGEIEPPKTYVWGGVVVKV</sequence>
<dbReference type="AlphaFoldDB" id="A0A2K0THZ4"/>